<evidence type="ECO:0000259" key="5">
    <source>
        <dbReference type="PROSITE" id="PS50192"/>
    </source>
</evidence>
<dbReference type="InterPro" id="IPR050373">
    <property type="entry name" value="Fibrinogen_C-term_domain"/>
</dbReference>
<accession>A0A1I8J7L2</accession>
<feature type="transmembrane region" description="Helical" evidence="4">
    <location>
        <begin position="1409"/>
        <end position="1430"/>
    </location>
</feature>
<evidence type="ECO:0000256" key="2">
    <source>
        <dbReference type="SAM" id="Coils"/>
    </source>
</evidence>
<dbReference type="GO" id="GO:0006886">
    <property type="term" value="P:intracellular protein transport"/>
    <property type="evidence" value="ECO:0007669"/>
    <property type="project" value="InterPro"/>
</dbReference>
<name>A0A1I8J7L2_9PLAT</name>
<evidence type="ECO:0000256" key="4">
    <source>
        <dbReference type="SAM" id="Phobius"/>
    </source>
</evidence>
<dbReference type="GO" id="GO:0005484">
    <property type="term" value="F:SNAP receptor activity"/>
    <property type="evidence" value="ECO:0007669"/>
    <property type="project" value="InterPro"/>
</dbReference>
<dbReference type="PROSITE" id="PS50192">
    <property type="entry name" value="T_SNARE"/>
    <property type="match status" value="1"/>
</dbReference>
<feature type="region of interest" description="Disordered" evidence="3">
    <location>
        <begin position="1464"/>
        <end position="1487"/>
    </location>
</feature>
<dbReference type="SUPFAM" id="SSF47661">
    <property type="entry name" value="t-snare proteins"/>
    <property type="match status" value="1"/>
</dbReference>
<dbReference type="Proteomes" id="UP000095280">
    <property type="component" value="Unplaced"/>
</dbReference>
<keyword evidence="4" id="KW-1133">Transmembrane helix</keyword>
<dbReference type="Gene3D" id="4.10.530.10">
    <property type="entry name" value="Gamma-fibrinogen Carboxyl Terminal Fragment, domain 2"/>
    <property type="match status" value="1"/>
</dbReference>
<feature type="coiled-coil region" evidence="2">
    <location>
        <begin position="1323"/>
        <end position="1365"/>
    </location>
</feature>
<dbReference type="WBParaSite" id="maker-uti_cns_0046091-snap-gene-0.1-mRNA-1">
    <property type="protein sequence ID" value="maker-uti_cns_0046091-snap-gene-0.1-mRNA-1"/>
    <property type="gene ID" value="maker-uti_cns_0046091-snap-gene-0.1"/>
</dbReference>
<dbReference type="Pfam" id="PF00147">
    <property type="entry name" value="Fibrinogen_C"/>
    <property type="match status" value="1"/>
</dbReference>
<dbReference type="PANTHER" id="PTHR19143">
    <property type="entry name" value="FIBRINOGEN/TENASCIN/ANGIOPOEITIN"/>
    <property type="match status" value="1"/>
</dbReference>
<keyword evidence="4" id="KW-0812">Transmembrane</keyword>
<keyword evidence="2" id="KW-0175">Coiled coil</keyword>
<protein>
    <submittedName>
        <fullName evidence="8">WSC domain-containing protein</fullName>
    </submittedName>
</protein>
<dbReference type="InterPro" id="IPR002181">
    <property type="entry name" value="Fibrinogen_a/b/g_C_dom"/>
</dbReference>
<dbReference type="GO" id="GO:0016020">
    <property type="term" value="C:membrane"/>
    <property type="evidence" value="ECO:0007669"/>
    <property type="project" value="InterPro"/>
</dbReference>
<dbReference type="InterPro" id="IPR000727">
    <property type="entry name" value="T_SNARE_dom"/>
</dbReference>
<comment type="similarity">
    <text evidence="1">Belongs to the syntaxin family.</text>
</comment>
<organism evidence="7 8">
    <name type="scientific">Macrostomum lignano</name>
    <dbReference type="NCBI Taxonomy" id="282301"/>
    <lineage>
        <taxon>Eukaryota</taxon>
        <taxon>Metazoa</taxon>
        <taxon>Spiralia</taxon>
        <taxon>Lophotrochozoa</taxon>
        <taxon>Platyhelminthes</taxon>
        <taxon>Rhabditophora</taxon>
        <taxon>Macrostomorpha</taxon>
        <taxon>Macrostomida</taxon>
        <taxon>Macrostomidae</taxon>
        <taxon>Macrostomum</taxon>
    </lineage>
</organism>
<keyword evidence="7" id="KW-1185">Reference proteome</keyword>
<evidence type="ECO:0000313" key="8">
    <source>
        <dbReference type="WBParaSite" id="maker-uti_cns_0046091-snap-gene-0.1-mRNA-1"/>
    </source>
</evidence>
<dbReference type="SUPFAM" id="SSF56496">
    <property type="entry name" value="Fibrinogen C-terminal domain-like"/>
    <property type="match status" value="2"/>
</dbReference>
<dbReference type="SMART" id="SM00397">
    <property type="entry name" value="t_SNARE"/>
    <property type="match status" value="1"/>
</dbReference>
<dbReference type="InterPro" id="IPR006012">
    <property type="entry name" value="Syntaxin/epimorphin_CS"/>
</dbReference>
<dbReference type="GO" id="GO:0005615">
    <property type="term" value="C:extracellular space"/>
    <property type="evidence" value="ECO:0007669"/>
    <property type="project" value="TreeGrafter"/>
</dbReference>
<dbReference type="Pfam" id="PF05739">
    <property type="entry name" value="SNARE"/>
    <property type="match status" value="1"/>
</dbReference>
<dbReference type="InterPro" id="IPR014716">
    <property type="entry name" value="Fibrinogen_a/b/g_C_1"/>
</dbReference>
<feature type="domain" description="Fibrinogen C-terminal" evidence="6">
    <location>
        <begin position="232"/>
        <end position="416"/>
    </location>
</feature>
<dbReference type="PROSITE" id="PS00914">
    <property type="entry name" value="SYNTAXIN"/>
    <property type="match status" value="1"/>
</dbReference>
<evidence type="ECO:0000256" key="3">
    <source>
        <dbReference type="SAM" id="MobiDB-lite"/>
    </source>
</evidence>
<dbReference type="SMART" id="SM00186">
    <property type="entry name" value="FBG"/>
    <property type="match status" value="1"/>
</dbReference>
<evidence type="ECO:0000256" key="1">
    <source>
        <dbReference type="ARBA" id="ARBA00009063"/>
    </source>
</evidence>
<sequence length="2419" mass="264054">KTGCSENEKEKEISIEEWLRIEQFQRVKSRMKSTATGTRNRLVLLLQSDTIMEPSIKRAMQPLLHMKTVSYAGVIDSSYDQVTSGSVDIGSYVSSGLLNATGLHTNSHCLMKCWATSCAVAIVKEAAILECRMLVINTASEPGLSNGSFIAREIRLEDGAQIWKARDFEQQVLRGTDSGRLLEYLAPRNVTHKRVHIPNNSVKIFAAFLQHQPAVSSLIGCVDKCSELLACRGIVFNSSNCSLLTDYPLCRWFEQPPNSSELTVYEFYTVGTRQCFETVNLRVSDALNFDRLWAEYKTGFGTYHSNYFAGLEWLHNRTSAQPNNNRFRVDLLYWNDTYIYAYYLNLLILAESTNYTVSNSTYAPAGGLGNCLFQGLNRQFVTRDRGWGNCGHNCAVTYEQPHWHGCCHYSGPFGKYFNYPTALNFITRDRGWIDCQHNCAVRYAQPHWHKCCHSSGPFCKYFNYPTALNVPVVDRAKGIVWAANAPKNITDGWYYSFKQLQLLHAMKLNAEQAELLLLLLYQLLTIVATSANSAITARTYDRVTSDSISIGNYQASQWDWPAHELALPDEVLGDVFKEVAMLECQMLVINTASEPGLSNGSFVAREFRLEHVVNIWKARNFEQQVLRGTNSGRLLEYLAPRNIFASFLQHQPAASSLIGCVAKCSEVPACRGIVFNSSNCSLLTDYPLCRYSELAVYEFYTVGTKQCFETVNLRVSDALSFDRLWAEYKTGFGTYHGRLANWDDFIGLEWLHNRTSAQPNNIRFRNRNDTYIYAYNVNVLILADSTNYTKLFCSALVVQLMPLKTNQKAHSSDRPSSRAGAPLLSISWAISKKLLALANGFAPEAIWKTEQPNAQMSDSLLYCTLSDSPAPSSSGAIKFRAEVDQLDSRVVSTNNYVRAVDVSVDHGRLPAVQVEQRAADLRAVGASRMHNAHLLAEVSNLWLVQRLVVDKSLQASAVQQLHEHNDYGGLRLSDVQEPDDVGMPQSAQVSLALDSSVDLCAHRGLAITELQRQSESLGSARDARVTSNFVDFAEASTADEANGNPTDCGGDSGRSVNRCLHEGSGFPLTPGIGGGSGSQQSGGCGRIASTGRLMSQLSRVAARRSPAESPASASRCSSCRSASSCKGKCSRCLAHFQLPVRAASISGVAPLSFRSHFASNDSSVSSRRWSRRAARCAAVSPFVSAALGFAPSSNKYKMHFSVCTGVSGASATSMRTVRRAASALETSWRVASRRTWSKSPRMTSLARFSRAAGEVSSSLKKLVKNSKNESLLRTRAEPLHDRLKQLNDGLKDDKRLRKSEAAAADASRGLTMEAENPFELSTAMQAKKQAEEAQLELMKSREAAMDQLAQDMIDLEEIFTELNKMVLEQGETINLIEDQVIHVVEDVEKGREQLEDAVVNQRSSRKKKIIIILIVAALVLVLVLVISVVLSSPIGQRSDTAQHHQHRLIYISASSLQRIAASPNQSRKSASLTATKDPLLRNPPGLSPEFPIMPQAESLYSAACVSPADLAPEKCITEQSSDMTHFVAHPTRSLSDGMEVNSGRLESDGHLLISFRTDSRCSESATFGSKLSSCRSSVSSSDMTHFIAHSNRSLADGTEVNSCRLESDGHLLISFRAGSRCSESATCGSISMAATTNLNALAEAVQLLQLRLGERLFGDGIADHAAPKGTATVNPVAESGGHVIDAKTTILIKEKTRADRSHLAQKKVIVLRIGCLTGQPGEEGKVIGSCQEAGHKRVVVVVNMDEVARMASKMGTLRVPSDRAVRSGQVDVTEVNSGRLESDGHLLISFRAGSRCSESATCGSVSMAARMQQNSLVCVSRISISSVKAVEVREYFDSSSPAAADTRSRNATAIQLEQLPESTPLSTFHNLEIASLVYCNKLPCFGGNFAGYLQRQQQHFLPHWLWAVGLASDNVPCLDGPGRSVENSLVADLEGGAQSAMQRAPLVGAEPKQVVKPVDTLATKRLSVGVPELRRGVLIAEVDGAGQRGLVSDGRPVEAGFDARHPNAELAQFATISVKKTKVLHIFNFSATGNTEIRMFRVAVEHILLYGLEAVPITETRSAALDASHLNADCSRDSLTCTANLEAQYGAAPGEANRPKMLEVFTSRPAGRRLISGRKHLRGSFTEISHTAYGCIGQLKHSPGHVSDSEDINSKHLMKIVGAEELCRADPAAADASVVNHAPQAAQLAVFQRNFRLRYGRLHRLLVSDIHPNRDQILIAHGRELVHSGLGEAAGQDAPALASQTQGQLVTEAGVATEGHRELLSLLMSSYWGGLAREPDGALTMATVVRPALFHFFVVSSMTATSTAPFRAAAGGAVSAVILAKCRRGVRLLSLFVVSRAEVEIVVAAGASGDGVAASDCRCSSMRNERAAQVFVIRHEQADVIRQDGHNVNDAHHGPHMFQPVGRSVEPRTVLDSED</sequence>
<dbReference type="GO" id="GO:0016192">
    <property type="term" value="P:vesicle-mediated transport"/>
    <property type="evidence" value="ECO:0007669"/>
    <property type="project" value="InterPro"/>
</dbReference>
<dbReference type="Gene3D" id="3.90.215.10">
    <property type="entry name" value="Gamma Fibrinogen, chain A, domain 1"/>
    <property type="match status" value="2"/>
</dbReference>
<dbReference type="InterPro" id="IPR036056">
    <property type="entry name" value="Fibrinogen-like_C"/>
</dbReference>
<evidence type="ECO:0000313" key="7">
    <source>
        <dbReference type="Proteomes" id="UP000095280"/>
    </source>
</evidence>
<feature type="compositionally biased region" description="Polar residues" evidence="3">
    <location>
        <begin position="1464"/>
        <end position="1474"/>
    </location>
</feature>
<dbReference type="PROSITE" id="PS51406">
    <property type="entry name" value="FIBRINOGEN_C_2"/>
    <property type="match status" value="1"/>
</dbReference>
<feature type="domain" description="T-SNARE coiled-coil homology" evidence="5">
    <location>
        <begin position="1335"/>
        <end position="1397"/>
    </location>
</feature>
<proteinExistence type="inferred from homology"/>
<keyword evidence="4" id="KW-0472">Membrane</keyword>
<reference evidence="8" key="1">
    <citation type="submission" date="2016-11" db="UniProtKB">
        <authorList>
            <consortium name="WormBaseParasite"/>
        </authorList>
    </citation>
    <scope>IDENTIFICATION</scope>
</reference>
<dbReference type="Gene3D" id="1.20.5.110">
    <property type="match status" value="1"/>
</dbReference>
<evidence type="ECO:0000259" key="6">
    <source>
        <dbReference type="PROSITE" id="PS51406"/>
    </source>
</evidence>
<dbReference type="InterPro" id="IPR010989">
    <property type="entry name" value="SNARE"/>
</dbReference>